<evidence type="ECO:0000313" key="2">
    <source>
        <dbReference type="Proteomes" id="UP001159363"/>
    </source>
</evidence>
<accession>A0ABQ9G385</accession>
<name>A0ABQ9G385_9NEOP</name>
<reference evidence="1 2" key="1">
    <citation type="submission" date="2023-02" db="EMBL/GenBank/DDBJ databases">
        <title>LHISI_Scaffold_Assembly.</title>
        <authorList>
            <person name="Stuart O.P."/>
            <person name="Cleave R."/>
            <person name="Magrath M.J.L."/>
            <person name="Mikheyev A.S."/>
        </authorList>
    </citation>
    <scope>NUCLEOTIDE SEQUENCE [LARGE SCALE GENOMIC DNA]</scope>
    <source>
        <strain evidence="1">Daus_M_001</strain>
        <tissue evidence="1">Leg muscle</tissue>
    </source>
</reference>
<sequence length="100" mass="11449">MCLIYRQNDAREERCCYYEGQSTKTAGFDKSERTCMKCSKQTEATKLNFSREEWLVKFDSLLLLGKVITTLFEKGSKVVSVVCDQSSTNLKVFELLGITQ</sequence>
<gene>
    <name evidence="1" type="ORF">PR048_032808</name>
</gene>
<keyword evidence="2" id="KW-1185">Reference proteome</keyword>
<dbReference type="Proteomes" id="UP001159363">
    <property type="component" value="Chromosome 15"/>
</dbReference>
<comment type="caution">
    <text evidence="1">The sequence shown here is derived from an EMBL/GenBank/DDBJ whole genome shotgun (WGS) entry which is preliminary data.</text>
</comment>
<protein>
    <recommendedName>
        <fullName evidence="3">DUF659 domain-containing protein</fullName>
    </recommendedName>
</protein>
<proteinExistence type="predicted"/>
<evidence type="ECO:0000313" key="1">
    <source>
        <dbReference type="EMBL" id="KAJ8866946.1"/>
    </source>
</evidence>
<dbReference type="EMBL" id="JARBHB010000016">
    <property type="protein sequence ID" value="KAJ8866946.1"/>
    <property type="molecule type" value="Genomic_DNA"/>
</dbReference>
<organism evidence="1 2">
    <name type="scientific">Dryococelus australis</name>
    <dbReference type="NCBI Taxonomy" id="614101"/>
    <lineage>
        <taxon>Eukaryota</taxon>
        <taxon>Metazoa</taxon>
        <taxon>Ecdysozoa</taxon>
        <taxon>Arthropoda</taxon>
        <taxon>Hexapoda</taxon>
        <taxon>Insecta</taxon>
        <taxon>Pterygota</taxon>
        <taxon>Neoptera</taxon>
        <taxon>Polyneoptera</taxon>
        <taxon>Phasmatodea</taxon>
        <taxon>Verophasmatodea</taxon>
        <taxon>Anareolatae</taxon>
        <taxon>Phasmatidae</taxon>
        <taxon>Eurycanthinae</taxon>
        <taxon>Dryococelus</taxon>
    </lineage>
</organism>
<evidence type="ECO:0008006" key="3">
    <source>
        <dbReference type="Google" id="ProtNLM"/>
    </source>
</evidence>